<dbReference type="OrthoDB" id="9154941at2"/>
<dbReference type="GO" id="GO:0005524">
    <property type="term" value="F:ATP binding"/>
    <property type="evidence" value="ECO:0007669"/>
    <property type="project" value="UniProtKB-KW"/>
</dbReference>
<dbReference type="Gene3D" id="3.40.50.300">
    <property type="entry name" value="P-loop containing nucleotide triphosphate hydrolases"/>
    <property type="match status" value="1"/>
</dbReference>
<evidence type="ECO:0000256" key="1">
    <source>
        <dbReference type="ARBA" id="ARBA00022741"/>
    </source>
</evidence>
<dbReference type="EMBL" id="RJJX01000020">
    <property type="protein sequence ID" value="RUT73484.1"/>
    <property type="molecule type" value="Genomic_DNA"/>
</dbReference>
<dbReference type="Gene3D" id="3.40.50.2300">
    <property type="match status" value="1"/>
</dbReference>
<feature type="domain" description="Sigma-54 factor interaction" evidence="4">
    <location>
        <begin position="154"/>
        <end position="243"/>
    </location>
</feature>
<gene>
    <name evidence="6" type="ORF">DLK05_12855</name>
</gene>
<keyword evidence="7" id="KW-1185">Reference proteome</keyword>
<dbReference type="RefSeq" id="WP_127344375.1">
    <property type="nucleotide sequence ID" value="NZ_RJJX01000020.1"/>
</dbReference>
<evidence type="ECO:0000313" key="6">
    <source>
        <dbReference type="EMBL" id="RUT73484.1"/>
    </source>
</evidence>
<comment type="caution">
    <text evidence="6">The sequence shown here is derived from an EMBL/GenBank/DDBJ whole genome shotgun (WGS) entry which is preliminary data.</text>
</comment>
<feature type="domain" description="Response regulatory" evidence="5">
    <location>
        <begin position="5"/>
        <end position="124"/>
    </location>
</feature>
<evidence type="ECO:0000259" key="5">
    <source>
        <dbReference type="PROSITE" id="PS50110"/>
    </source>
</evidence>
<accession>A0A434AGI8</accession>
<name>A0A434AGI8_9BACT</name>
<dbReference type="PROSITE" id="PS50110">
    <property type="entry name" value="RESPONSE_REGULATORY"/>
    <property type="match status" value="1"/>
</dbReference>
<protein>
    <submittedName>
        <fullName evidence="6">Sigma-54-dependent Fis family transcriptional regulator</fullName>
    </submittedName>
</protein>
<dbReference type="PANTHER" id="PTHR32071:SF113">
    <property type="entry name" value="ALGINATE BIOSYNTHESIS TRANSCRIPTIONAL REGULATORY PROTEIN ALGB"/>
    <property type="match status" value="1"/>
</dbReference>
<dbReference type="InterPro" id="IPR027417">
    <property type="entry name" value="P-loop_NTPase"/>
</dbReference>
<dbReference type="Pfam" id="PF00072">
    <property type="entry name" value="Response_reg"/>
    <property type="match status" value="1"/>
</dbReference>
<dbReference type="SMART" id="SM00448">
    <property type="entry name" value="REC"/>
    <property type="match status" value="1"/>
</dbReference>
<dbReference type="Pfam" id="PF00158">
    <property type="entry name" value="Sigma54_activat"/>
    <property type="match status" value="1"/>
</dbReference>
<dbReference type="SUPFAM" id="SSF52172">
    <property type="entry name" value="CheY-like"/>
    <property type="match status" value="1"/>
</dbReference>
<dbReference type="AlphaFoldDB" id="A0A434AGI8"/>
<dbReference type="Proteomes" id="UP000282985">
    <property type="component" value="Unassembled WGS sequence"/>
</dbReference>
<keyword evidence="3" id="KW-0597">Phosphoprotein</keyword>
<proteinExistence type="predicted"/>
<keyword evidence="1" id="KW-0547">Nucleotide-binding</keyword>
<keyword evidence="2" id="KW-0067">ATP-binding</keyword>
<dbReference type="PANTHER" id="PTHR32071">
    <property type="entry name" value="TRANSCRIPTIONAL REGULATORY PROTEIN"/>
    <property type="match status" value="1"/>
</dbReference>
<dbReference type="GO" id="GO:0006355">
    <property type="term" value="P:regulation of DNA-templated transcription"/>
    <property type="evidence" value="ECO:0007669"/>
    <property type="project" value="InterPro"/>
</dbReference>
<evidence type="ECO:0000313" key="7">
    <source>
        <dbReference type="Proteomes" id="UP000282985"/>
    </source>
</evidence>
<dbReference type="GO" id="GO:0000160">
    <property type="term" value="P:phosphorelay signal transduction system"/>
    <property type="evidence" value="ECO:0007669"/>
    <property type="project" value="InterPro"/>
</dbReference>
<evidence type="ECO:0000259" key="4">
    <source>
        <dbReference type="PROSITE" id="PS50045"/>
    </source>
</evidence>
<dbReference type="InterPro" id="IPR011006">
    <property type="entry name" value="CheY-like_superfamily"/>
</dbReference>
<dbReference type="InterPro" id="IPR002078">
    <property type="entry name" value="Sigma_54_int"/>
</dbReference>
<evidence type="ECO:0000256" key="3">
    <source>
        <dbReference type="PROSITE-ProRule" id="PRU00169"/>
    </source>
</evidence>
<dbReference type="InterPro" id="IPR001789">
    <property type="entry name" value="Sig_transdc_resp-reg_receiver"/>
</dbReference>
<organism evidence="6 7">
    <name type="scientific">Ancylomarina longa</name>
    <dbReference type="NCBI Taxonomy" id="2487017"/>
    <lineage>
        <taxon>Bacteria</taxon>
        <taxon>Pseudomonadati</taxon>
        <taxon>Bacteroidota</taxon>
        <taxon>Bacteroidia</taxon>
        <taxon>Marinilabiliales</taxon>
        <taxon>Marinifilaceae</taxon>
        <taxon>Ancylomarina</taxon>
    </lineage>
</organism>
<reference evidence="6 7" key="1">
    <citation type="submission" date="2018-11" db="EMBL/GenBank/DDBJ databases">
        <title>Parancylomarina longa gen. nov., sp. nov., isolated from sediments of southern Okinawa.</title>
        <authorList>
            <person name="Fu T."/>
        </authorList>
    </citation>
    <scope>NUCLEOTIDE SEQUENCE [LARGE SCALE GENOMIC DNA]</scope>
    <source>
        <strain evidence="6 7">T3-2 S1-C</strain>
    </source>
</reference>
<feature type="modified residue" description="4-aspartylphosphate" evidence="3">
    <location>
        <position position="54"/>
    </location>
</feature>
<dbReference type="CDD" id="cd00009">
    <property type="entry name" value="AAA"/>
    <property type="match status" value="1"/>
</dbReference>
<sequence length="259" mass="28482">MKDSKILIVDDKKSILSALDLLLSPNCKMLKCLSSPNSLLFELKNNSYDVVLLDMNFKAGINTGNEGIYWLNQILEHHPGMSVMMITAYGDVELAVKAVRAGAVDFVLKPWENDKMLATVAMACKLSHSKKEVNRLRRKESGLIAEINGSNKNLIGKSQAWQSVMQVVEKVAATNANILICGENGTGKELIAREIHRLSQRNKQVMVTVDMGSIAETLFESELFGHKKGAFTGADSHRMGKMEAACGRALKIPFKFPSG</sequence>
<dbReference type="SUPFAM" id="SSF52540">
    <property type="entry name" value="P-loop containing nucleoside triphosphate hydrolases"/>
    <property type="match status" value="1"/>
</dbReference>
<evidence type="ECO:0000256" key="2">
    <source>
        <dbReference type="ARBA" id="ARBA00022840"/>
    </source>
</evidence>
<dbReference type="PROSITE" id="PS50045">
    <property type="entry name" value="SIGMA54_INTERACT_4"/>
    <property type="match status" value="1"/>
</dbReference>